<evidence type="ECO:0000313" key="2">
    <source>
        <dbReference type="Proteomes" id="UP000011189"/>
    </source>
</evidence>
<reference evidence="2" key="1">
    <citation type="journal article" date="2013" name="Genome Announc.">
        <title>Draft Genome Sequence of the 2-Chloro-4-Nitrophenol-Degrading Bacterium Arthrobacter sp. Strain SJCon.</title>
        <authorList>
            <person name="Vikram S."/>
            <person name="Kumar S."/>
            <person name="Vaidya B."/>
            <person name="Pinnaka A.K."/>
            <person name="Raghava G.P."/>
        </authorList>
    </citation>
    <scope>NUCLEOTIDE SEQUENCE [LARGE SCALE GENOMIC DNA]</scope>
    <source>
        <strain evidence="2">SJCon</strain>
    </source>
</reference>
<protein>
    <submittedName>
        <fullName evidence="1">Ribonucleoside-diphosphate reductase class Ib glutaredoxin subunit</fullName>
    </submittedName>
</protein>
<sequence length="165" mass="18126">MPTQKTGKLEHRRPLRMDEFVGQPGPYLRQGILIDQLLLEVFFVLLGAQGLGHPNRADGGEAHYPFPGSSMLLIAHKYHDIVTIPETLSVFNERVASMDYPQYANQVQIGPTNELAGVGTAELGYSQAPVVVNNADDQDHWSGLRRDKLVQAHMNHTATITGATA</sequence>
<comment type="caution">
    <text evidence="1">The sequence shown here is derived from an EMBL/GenBank/DDBJ whole genome shotgun (WGS) entry which is preliminary data.</text>
</comment>
<keyword evidence="2" id="KW-1185">Reference proteome</keyword>
<accession>L8TMY0</accession>
<organism evidence="1 2">
    <name type="scientific">Arthrobacter nitrophenolicus</name>
    <dbReference type="NCBI Taxonomy" id="683150"/>
    <lineage>
        <taxon>Bacteria</taxon>
        <taxon>Bacillati</taxon>
        <taxon>Actinomycetota</taxon>
        <taxon>Actinomycetes</taxon>
        <taxon>Micrococcales</taxon>
        <taxon>Micrococcaceae</taxon>
        <taxon>Arthrobacter</taxon>
    </lineage>
</organism>
<dbReference type="AlphaFoldDB" id="L8TMY0"/>
<dbReference type="Proteomes" id="UP000011189">
    <property type="component" value="Unassembled WGS sequence"/>
</dbReference>
<proteinExistence type="predicted"/>
<name>L8TMY0_9MICC</name>
<gene>
    <name evidence="1" type="ORF">G205_21164</name>
</gene>
<dbReference type="RefSeq" id="WP_009359327.1">
    <property type="nucleotide sequence ID" value="NZ_AOFD01000070.1"/>
</dbReference>
<evidence type="ECO:0000313" key="1">
    <source>
        <dbReference type="EMBL" id="ELT42976.1"/>
    </source>
</evidence>
<dbReference type="PATRIC" id="fig|683150.5.peg.4146"/>
<dbReference type="EMBL" id="AOFD01000070">
    <property type="protein sequence ID" value="ELT42976.1"/>
    <property type="molecule type" value="Genomic_DNA"/>
</dbReference>